<dbReference type="InterPro" id="IPR011008">
    <property type="entry name" value="Dimeric_a/b-barrel"/>
</dbReference>
<dbReference type="PANTHER" id="PTHR33336">
    <property type="entry name" value="QUINOL MONOOXYGENASE YGIN-RELATED"/>
    <property type="match status" value="1"/>
</dbReference>
<feature type="domain" description="ABM" evidence="1">
    <location>
        <begin position="2"/>
        <end position="90"/>
    </location>
</feature>
<name>A0ABT0GRL8_9HYPH</name>
<protein>
    <submittedName>
        <fullName evidence="2">Antibiotic biosynthesis monooxygenase</fullName>
    </submittedName>
</protein>
<dbReference type="GO" id="GO:0004497">
    <property type="term" value="F:monooxygenase activity"/>
    <property type="evidence" value="ECO:0007669"/>
    <property type="project" value="UniProtKB-KW"/>
</dbReference>
<dbReference type="RefSeq" id="WP_248153047.1">
    <property type="nucleotide sequence ID" value="NZ_JALNMJ010000004.1"/>
</dbReference>
<proteinExistence type="predicted"/>
<keyword evidence="2" id="KW-0503">Monooxygenase</keyword>
<dbReference type="Pfam" id="PF03992">
    <property type="entry name" value="ABM"/>
    <property type="match status" value="1"/>
</dbReference>
<dbReference type="EMBL" id="JALNMJ010000004">
    <property type="protein sequence ID" value="MCK7612094.1"/>
    <property type="molecule type" value="Genomic_DNA"/>
</dbReference>
<evidence type="ECO:0000313" key="3">
    <source>
        <dbReference type="Proteomes" id="UP001431221"/>
    </source>
</evidence>
<dbReference type="SUPFAM" id="SSF54909">
    <property type="entry name" value="Dimeric alpha+beta barrel"/>
    <property type="match status" value="1"/>
</dbReference>
<accession>A0ABT0GRL8</accession>
<gene>
    <name evidence="2" type="ORF">M0H32_07980</name>
</gene>
<comment type="caution">
    <text evidence="2">The sequence shown here is derived from an EMBL/GenBank/DDBJ whole genome shotgun (WGS) entry which is preliminary data.</text>
</comment>
<evidence type="ECO:0000259" key="1">
    <source>
        <dbReference type="PROSITE" id="PS51725"/>
    </source>
</evidence>
<dbReference type="Gene3D" id="3.30.70.100">
    <property type="match status" value="1"/>
</dbReference>
<organism evidence="2 3">
    <name type="scientific">Roseibium sediminicola</name>
    <dbReference type="NCBI Taxonomy" id="2933272"/>
    <lineage>
        <taxon>Bacteria</taxon>
        <taxon>Pseudomonadati</taxon>
        <taxon>Pseudomonadota</taxon>
        <taxon>Alphaproteobacteria</taxon>
        <taxon>Hyphomicrobiales</taxon>
        <taxon>Stappiaceae</taxon>
        <taxon>Roseibium</taxon>
    </lineage>
</organism>
<dbReference type="PANTHER" id="PTHR33336:SF15">
    <property type="entry name" value="ABM DOMAIN-CONTAINING PROTEIN"/>
    <property type="match status" value="1"/>
</dbReference>
<dbReference type="PROSITE" id="PS51725">
    <property type="entry name" value="ABM"/>
    <property type="match status" value="1"/>
</dbReference>
<dbReference type="InterPro" id="IPR050744">
    <property type="entry name" value="AI-2_Isomerase_LsrG"/>
</dbReference>
<reference evidence="2" key="1">
    <citation type="submission" date="2022-04" db="EMBL/GenBank/DDBJ databases">
        <title>Roseibium sp. CAU 1639 isolated from mud.</title>
        <authorList>
            <person name="Kim W."/>
        </authorList>
    </citation>
    <scope>NUCLEOTIDE SEQUENCE</scope>
    <source>
        <strain evidence="2">CAU 1639</strain>
    </source>
</reference>
<sequence>MIFVIATLKTTEKDRDALLEACKACIVETQKEDGCLSYDLHANINAPETLVFVERWRDREALEAHFKSPHISVLKEVAGPLIVEQSVEIISPDAVEKK</sequence>
<evidence type="ECO:0000313" key="2">
    <source>
        <dbReference type="EMBL" id="MCK7612094.1"/>
    </source>
</evidence>
<dbReference type="InterPro" id="IPR007138">
    <property type="entry name" value="ABM_dom"/>
</dbReference>
<dbReference type="Proteomes" id="UP001431221">
    <property type="component" value="Unassembled WGS sequence"/>
</dbReference>
<keyword evidence="3" id="KW-1185">Reference proteome</keyword>
<keyword evidence="2" id="KW-0560">Oxidoreductase</keyword>